<keyword evidence="1" id="KW-1133">Transmembrane helix</keyword>
<protein>
    <submittedName>
        <fullName evidence="2">Uncharacterized protein</fullName>
    </submittedName>
</protein>
<evidence type="ECO:0000313" key="2">
    <source>
        <dbReference type="EMBL" id="KKQ90495.1"/>
    </source>
</evidence>
<feature type="transmembrane region" description="Helical" evidence="1">
    <location>
        <begin position="93"/>
        <end position="111"/>
    </location>
</feature>
<evidence type="ECO:0000256" key="1">
    <source>
        <dbReference type="SAM" id="Phobius"/>
    </source>
</evidence>
<gene>
    <name evidence="2" type="ORF">UT11_C0005G0036</name>
</gene>
<organism evidence="2 3">
    <name type="scientific">Berkelbacteria bacterium GW2011_GWA2_38_9</name>
    <dbReference type="NCBI Taxonomy" id="1618334"/>
    <lineage>
        <taxon>Bacteria</taxon>
        <taxon>Candidatus Berkelbacteria</taxon>
    </lineage>
</organism>
<dbReference type="Proteomes" id="UP000033934">
    <property type="component" value="Unassembled WGS sequence"/>
</dbReference>
<proteinExistence type="predicted"/>
<feature type="transmembrane region" description="Helical" evidence="1">
    <location>
        <begin position="58"/>
        <end position="81"/>
    </location>
</feature>
<feature type="transmembrane region" description="Helical" evidence="1">
    <location>
        <begin position="123"/>
        <end position="141"/>
    </location>
</feature>
<accession>A0A0G0LR81</accession>
<keyword evidence="1" id="KW-0812">Transmembrane</keyword>
<feature type="transmembrane region" description="Helical" evidence="1">
    <location>
        <begin position="20"/>
        <end position="38"/>
    </location>
</feature>
<dbReference type="EMBL" id="LBVO01000005">
    <property type="protein sequence ID" value="KKQ90495.1"/>
    <property type="molecule type" value="Genomic_DNA"/>
</dbReference>
<sequence>MKVSFPCGKKMKEPVLSKKVGWILITIFVFIDAFLDVIRGVEGNPLWIPIIKIIGINYVPFLVPVVLLLFYLVVKLLGFLVMKADKTPKAEELVLTALVIVYGFFDIWVISVDFFNFRLIKNFRIMIIPLTIIGLSYALWAQKKLGK</sequence>
<keyword evidence="1" id="KW-0472">Membrane</keyword>
<evidence type="ECO:0000313" key="3">
    <source>
        <dbReference type="Proteomes" id="UP000033934"/>
    </source>
</evidence>
<reference evidence="2 3" key="1">
    <citation type="journal article" date="2015" name="Nature">
        <title>rRNA introns, odd ribosomes, and small enigmatic genomes across a large radiation of phyla.</title>
        <authorList>
            <person name="Brown C.T."/>
            <person name="Hug L.A."/>
            <person name="Thomas B.C."/>
            <person name="Sharon I."/>
            <person name="Castelle C.J."/>
            <person name="Singh A."/>
            <person name="Wilkins M.J."/>
            <person name="Williams K.H."/>
            <person name="Banfield J.F."/>
        </authorList>
    </citation>
    <scope>NUCLEOTIDE SEQUENCE [LARGE SCALE GENOMIC DNA]</scope>
</reference>
<comment type="caution">
    <text evidence="2">The sequence shown here is derived from an EMBL/GenBank/DDBJ whole genome shotgun (WGS) entry which is preliminary data.</text>
</comment>
<name>A0A0G0LR81_9BACT</name>
<dbReference type="AlphaFoldDB" id="A0A0G0LR81"/>